<dbReference type="InterPro" id="IPR036390">
    <property type="entry name" value="WH_DNA-bd_sf"/>
</dbReference>
<accession>X1AYL4</accession>
<evidence type="ECO:0000313" key="5">
    <source>
        <dbReference type="EMBL" id="GAG88324.1"/>
    </source>
</evidence>
<evidence type="ECO:0000256" key="1">
    <source>
        <dbReference type="ARBA" id="ARBA00023015"/>
    </source>
</evidence>
<protein>
    <recommendedName>
        <fullName evidence="4">HTH gntR-type domain-containing protein</fullName>
    </recommendedName>
</protein>
<name>X1AYL4_9ZZZZ</name>
<feature type="domain" description="HTH gntR-type" evidence="4">
    <location>
        <begin position="2"/>
        <end position="45"/>
    </location>
</feature>
<organism evidence="5">
    <name type="scientific">marine sediment metagenome</name>
    <dbReference type="NCBI Taxonomy" id="412755"/>
    <lineage>
        <taxon>unclassified sequences</taxon>
        <taxon>metagenomes</taxon>
        <taxon>ecological metagenomes</taxon>
    </lineage>
</organism>
<dbReference type="Gene3D" id="1.10.10.10">
    <property type="entry name" value="Winged helix-like DNA-binding domain superfamily/Winged helix DNA-binding domain"/>
    <property type="match status" value="1"/>
</dbReference>
<proteinExistence type="predicted"/>
<dbReference type="EMBL" id="BART01016976">
    <property type="protein sequence ID" value="GAG88324.1"/>
    <property type="molecule type" value="Genomic_DNA"/>
</dbReference>
<dbReference type="PROSITE" id="PS50949">
    <property type="entry name" value="HTH_GNTR"/>
    <property type="match status" value="1"/>
</dbReference>
<evidence type="ECO:0000256" key="2">
    <source>
        <dbReference type="ARBA" id="ARBA00023125"/>
    </source>
</evidence>
<reference evidence="5" key="1">
    <citation type="journal article" date="2014" name="Front. Microbiol.">
        <title>High frequency of phylogenetically diverse reductive dehalogenase-homologous genes in deep subseafloor sedimentary metagenomes.</title>
        <authorList>
            <person name="Kawai M."/>
            <person name="Futagami T."/>
            <person name="Toyoda A."/>
            <person name="Takaki Y."/>
            <person name="Nishi S."/>
            <person name="Hori S."/>
            <person name="Arai W."/>
            <person name="Tsubouchi T."/>
            <person name="Morono Y."/>
            <person name="Uchiyama I."/>
            <person name="Ito T."/>
            <person name="Fujiyama A."/>
            <person name="Inagaki F."/>
            <person name="Takami H."/>
        </authorList>
    </citation>
    <scope>NUCLEOTIDE SEQUENCE</scope>
    <source>
        <strain evidence="5">Expedition CK06-06</strain>
    </source>
</reference>
<dbReference type="AlphaFoldDB" id="X1AYL4"/>
<dbReference type="Pfam" id="PF00392">
    <property type="entry name" value="GntR"/>
    <property type="match status" value="1"/>
</dbReference>
<dbReference type="InterPro" id="IPR036388">
    <property type="entry name" value="WH-like_DNA-bd_sf"/>
</dbReference>
<gene>
    <name evidence="5" type="ORF">S01H4_32472</name>
</gene>
<dbReference type="InterPro" id="IPR000524">
    <property type="entry name" value="Tscrpt_reg_HTH_GntR"/>
</dbReference>
<keyword evidence="3" id="KW-0804">Transcription</keyword>
<keyword evidence="1" id="KW-0805">Transcription regulation</keyword>
<evidence type="ECO:0000256" key="3">
    <source>
        <dbReference type="ARBA" id="ARBA00023163"/>
    </source>
</evidence>
<sequence>MKKKYQIIYEQIKKDIAEKRYLEGDFLPTESEIAEEFEASRPTVT</sequence>
<dbReference type="GO" id="GO:0003677">
    <property type="term" value="F:DNA binding"/>
    <property type="evidence" value="ECO:0007669"/>
    <property type="project" value="UniProtKB-KW"/>
</dbReference>
<comment type="caution">
    <text evidence="5">The sequence shown here is derived from an EMBL/GenBank/DDBJ whole genome shotgun (WGS) entry which is preliminary data.</text>
</comment>
<dbReference type="GO" id="GO:0003700">
    <property type="term" value="F:DNA-binding transcription factor activity"/>
    <property type="evidence" value="ECO:0007669"/>
    <property type="project" value="InterPro"/>
</dbReference>
<evidence type="ECO:0000259" key="4">
    <source>
        <dbReference type="PROSITE" id="PS50949"/>
    </source>
</evidence>
<dbReference type="SUPFAM" id="SSF46785">
    <property type="entry name" value="Winged helix' DNA-binding domain"/>
    <property type="match status" value="1"/>
</dbReference>
<feature type="non-terminal residue" evidence="5">
    <location>
        <position position="45"/>
    </location>
</feature>
<keyword evidence="2" id="KW-0238">DNA-binding</keyword>